<dbReference type="AlphaFoldDB" id="A0A0A1T1J8"/>
<keyword evidence="4" id="KW-1185">Reference proteome</keyword>
<dbReference type="InterPro" id="IPR013320">
    <property type="entry name" value="ConA-like_dom_sf"/>
</dbReference>
<dbReference type="PANTHER" id="PTHR37536:SF1">
    <property type="entry name" value="ASPERGILLOPEPSIN, PUTAITVE (AFU_ORTHOLOGUE AFUA_7G01200)"/>
    <property type="match status" value="1"/>
</dbReference>
<evidence type="ECO:0000313" key="3">
    <source>
        <dbReference type="EMBL" id="CEJ87807.1"/>
    </source>
</evidence>
<feature type="active site" description="Proton acceptor" evidence="1">
    <location>
        <position position="158"/>
    </location>
</feature>
<gene>
    <name evidence="3" type="ORF">VHEMI04521</name>
</gene>
<dbReference type="EMBL" id="CDHN01000002">
    <property type="protein sequence ID" value="CEJ87807.1"/>
    <property type="molecule type" value="Genomic_DNA"/>
</dbReference>
<dbReference type="HOGENOM" id="CLU_1563982_0_0_1"/>
<keyword evidence="2" id="KW-0732">Signal</keyword>
<protein>
    <submittedName>
        <fullName evidence="3">Uncharacterized protein</fullName>
    </submittedName>
</protein>
<dbReference type="InterPro" id="IPR000250">
    <property type="entry name" value="Peptidase_G1"/>
</dbReference>
<dbReference type="InterPro" id="IPR038656">
    <property type="entry name" value="Peptidase_G1_sf"/>
</dbReference>
<dbReference type="PANTHER" id="PTHR37536">
    <property type="entry name" value="PUTATIVE (AFU_ORTHOLOGUE AFUA_3G02970)-RELATED"/>
    <property type="match status" value="1"/>
</dbReference>
<evidence type="ECO:0000256" key="1">
    <source>
        <dbReference type="PIRSR" id="PIRSR600250-50"/>
    </source>
</evidence>
<dbReference type="OrthoDB" id="2862635at2759"/>
<dbReference type="GO" id="GO:0006508">
    <property type="term" value="P:proteolysis"/>
    <property type="evidence" value="ECO:0007669"/>
    <property type="project" value="InterPro"/>
</dbReference>
<dbReference type="GO" id="GO:0070007">
    <property type="term" value="F:glutamic-type endopeptidase activity"/>
    <property type="evidence" value="ECO:0007669"/>
    <property type="project" value="InterPro"/>
</dbReference>
<evidence type="ECO:0000313" key="4">
    <source>
        <dbReference type="Proteomes" id="UP000039046"/>
    </source>
</evidence>
<proteinExistence type="predicted"/>
<accession>A0A0A1T1J8</accession>
<dbReference type="STRING" id="1531966.A0A0A1T1J8"/>
<dbReference type="Gene3D" id="2.60.120.700">
    <property type="entry name" value="Peptidase G1"/>
    <property type="match status" value="1"/>
</dbReference>
<feature type="signal peptide" evidence="2">
    <location>
        <begin position="1"/>
        <end position="19"/>
    </location>
</feature>
<dbReference type="CDD" id="cd13426">
    <property type="entry name" value="Peptidase_G1"/>
    <property type="match status" value="1"/>
</dbReference>
<organism evidence="3 4">
    <name type="scientific">[Torrubiella] hemipterigena</name>
    <dbReference type="NCBI Taxonomy" id="1531966"/>
    <lineage>
        <taxon>Eukaryota</taxon>
        <taxon>Fungi</taxon>
        <taxon>Dikarya</taxon>
        <taxon>Ascomycota</taxon>
        <taxon>Pezizomycotina</taxon>
        <taxon>Sordariomycetes</taxon>
        <taxon>Hypocreomycetidae</taxon>
        <taxon>Hypocreales</taxon>
        <taxon>Clavicipitaceae</taxon>
        <taxon>Clavicipitaceae incertae sedis</taxon>
        <taxon>'Torrubiella' clade</taxon>
    </lineage>
</organism>
<reference evidence="3 4" key="1">
    <citation type="journal article" date="2015" name="Genome Announc.">
        <title>Draft Genome Sequence and Gene Annotation of the Entomopathogenic Fungus Verticillium hemipterigenum.</title>
        <authorList>
            <person name="Horn F."/>
            <person name="Habel A."/>
            <person name="Scharf D.H."/>
            <person name="Dworschak J."/>
            <person name="Brakhage A.A."/>
            <person name="Guthke R."/>
            <person name="Hertweck C."/>
            <person name="Linde J."/>
        </authorList>
    </citation>
    <scope>NUCLEOTIDE SEQUENCE [LARGE SCALE GENOMIC DNA]</scope>
</reference>
<feature type="chain" id="PRO_5001989756" evidence="2">
    <location>
        <begin position="20"/>
        <end position="171"/>
    </location>
</feature>
<dbReference type="PRINTS" id="PR00977">
    <property type="entry name" value="SCYTLDPTASE"/>
</dbReference>
<name>A0A0A1T1J8_9HYPO</name>
<dbReference type="Pfam" id="PF01828">
    <property type="entry name" value="Peptidase_A4"/>
    <property type="match status" value="1"/>
</dbReference>
<dbReference type="Proteomes" id="UP000039046">
    <property type="component" value="Unassembled WGS sequence"/>
</dbReference>
<dbReference type="SUPFAM" id="SSF49899">
    <property type="entry name" value="Concanavalin A-like lectins/glucanases"/>
    <property type="match status" value="1"/>
</dbReference>
<sequence length="171" mass="18654">MKFVSTCALFGAIITPALAEDNPTWAGAVITSTNITKIEGTLVIPKMAKREDGFMGAWIGIDGSTTASLFQAGFTLYVDPKFDDNAFAEWLPDSAVETLNLYAKPGNKIKIALEATSKDSGKVNIENLTTGKKANYTFTKDNHSHQSLYFLEASWIVENNNRHLPNFGSVT</sequence>
<evidence type="ECO:0000256" key="2">
    <source>
        <dbReference type="SAM" id="SignalP"/>
    </source>
</evidence>